<protein>
    <submittedName>
        <fullName evidence="1">Uncharacterized protein</fullName>
    </submittedName>
</protein>
<organism evidence="1 2">
    <name type="scientific">Persea americana</name>
    <name type="common">Avocado</name>
    <dbReference type="NCBI Taxonomy" id="3435"/>
    <lineage>
        <taxon>Eukaryota</taxon>
        <taxon>Viridiplantae</taxon>
        <taxon>Streptophyta</taxon>
        <taxon>Embryophyta</taxon>
        <taxon>Tracheophyta</taxon>
        <taxon>Spermatophyta</taxon>
        <taxon>Magnoliopsida</taxon>
        <taxon>Magnoliidae</taxon>
        <taxon>Laurales</taxon>
        <taxon>Lauraceae</taxon>
        <taxon>Persea</taxon>
    </lineage>
</organism>
<sequence length="93" mass="10168">MEGARCLGKDIEEVSEAVKDNEDVELEEDPSKWEDGGAGDEVEELERDGEVGEGDEEVTRFLALEDVVESPVSLGFFVCADAARVGEGQRRHV</sequence>
<evidence type="ECO:0000313" key="2">
    <source>
        <dbReference type="Proteomes" id="UP001234297"/>
    </source>
</evidence>
<gene>
    <name evidence="1" type="ORF">MRB53_009794</name>
</gene>
<keyword evidence="2" id="KW-1185">Reference proteome</keyword>
<accession>A0ACC2LQ61</accession>
<dbReference type="EMBL" id="CM056811">
    <property type="protein sequence ID" value="KAJ8635527.1"/>
    <property type="molecule type" value="Genomic_DNA"/>
</dbReference>
<dbReference type="Proteomes" id="UP001234297">
    <property type="component" value="Chromosome 3"/>
</dbReference>
<proteinExistence type="predicted"/>
<comment type="caution">
    <text evidence="1">The sequence shown here is derived from an EMBL/GenBank/DDBJ whole genome shotgun (WGS) entry which is preliminary data.</text>
</comment>
<name>A0ACC2LQ61_PERAE</name>
<reference evidence="1 2" key="1">
    <citation type="journal article" date="2022" name="Hortic Res">
        <title>A haplotype resolved chromosomal level avocado genome allows analysis of novel avocado genes.</title>
        <authorList>
            <person name="Nath O."/>
            <person name="Fletcher S.J."/>
            <person name="Hayward A."/>
            <person name="Shaw L.M."/>
            <person name="Masouleh A.K."/>
            <person name="Furtado A."/>
            <person name="Henry R.J."/>
            <person name="Mitter N."/>
        </authorList>
    </citation>
    <scope>NUCLEOTIDE SEQUENCE [LARGE SCALE GENOMIC DNA]</scope>
    <source>
        <strain evidence="2">cv. Hass</strain>
    </source>
</reference>
<evidence type="ECO:0000313" key="1">
    <source>
        <dbReference type="EMBL" id="KAJ8635527.1"/>
    </source>
</evidence>